<name>A0A212J8C2_9BACT</name>
<organism evidence="2">
    <name type="scientific">uncultured Dysgonomonas sp</name>
    <dbReference type="NCBI Taxonomy" id="206096"/>
    <lineage>
        <taxon>Bacteria</taxon>
        <taxon>Pseudomonadati</taxon>
        <taxon>Bacteroidota</taxon>
        <taxon>Bacteroidia</taxon>
        <taxon>Bacteroidales</taxon>
        <taxon>Dysgonomonadaceae</taxon>
        <taxon>Dysgonomonas</taxon>
        <taxon>environmental samples</taxon>
    </lineage>
</organism>
<dbReference type="AlphaFoldDB" id="A0A212J8C2"/>
<gene>
    <name evidence="2" type="ORF">KL86DYS1_11459</name>
</gene>
<protein>
    <recommendedName>
        <fullName evidence="1">Type I restriction enzyme R protein N-terminal domain-containing protein</fullName>
    </recommendedName>
</protein>
<dbReference type="Gene3D" id="3.90.1570.30">
    <property type="match status" value="1"/>
</dbReference>
<evidence type="ECO:0000259" key="1">
    <source>
        <dbReference type="Pfam" id="PF13588"/>
    </source>
</evidence>
<dbReference type="RefSeq" id="WP_296939426.1">
    <property type="nucleotide sequence ID" value="NZ_LT599032.1"/>
</dbReference>
<evidence type="ECO:0000313" key="2">
    <source>
        <dbReference type="EMBL" id="SBV95688.1"/>
    </source>
</evidence>
<sequence>MLDLNLPPFNINVKKTDGRLSVFDRLRRKFVTLTPEEWVRQHFINYLITEKGYPQALIANEIQINLNNQKRRCDSIVYDKTISPLVIVEYKSPDVEITQAVFDQIVRYNIVLKVKYLIVSNGLSHYCCRMDYSTQTFEYLADIPTYKEL</sequence>
<feature type="domain" description="Type I restriction enzyme R protein N-terminal" evidence="1">
    <location>
        <begin position="35"/>
        <end position="144"/>
    </location>
</feature>
<reference evidence="2" key="1">
    <citation type="submission" date="2016-04" db="EMBL/GenBank/DDBJ databases">
        <authorList>
            <person name="Evans L.H."/>
            <person name="Alamgir A."/>
            <person name="Owens N."/>
            <person name="Weber N.D."/>
            <person name="Virtaneva K."/>
            <person name="Barbian K."/>
            <person name="Babar A."/>
            <person name="Rosenke K."/>
        </authorList>
    </citation>
    <scope>NUCLEOTIDE SEQUENCE</scope>
    <source>
        <strain evidence="2">86-1</strain>
    </source>
</reference>
<dbReference type="InterPro" id="IPR029464">
    <property type="entry name" value="HSDR_N"/>
</dbReference>
<dbReference type="Pfam" id="PF13588">
    <property type="entry name" value="HSDR_N_2"/>
    <property type="match status" value="1"/>
</dbReference>
<accession>A0A212J8C2</accession>
<proteinExistence type="predicted"/>
<dbReference type="EMBL" id="FLUM01000001">
    <property type="protein sequence ID" value="SBV95688.1"/>
    <property type="molecule type" value="Genomic_DNA"/>
</dbReference>